<keyword evidence="2" id="KW-0732">Signal</keyword>
<dbReference type="AlphaFoldDB" id="A0A2H0UHZ9"/>
<feature type="chain" id="PRO_5013581004" evidence="2">
    <location>
        <begin position="24"/>
        <end position="341"/>
    </location>
</feature>
<accession>A0A2H0UHZ9</accession>
<name>A0A2H0UHZ9_9BACT</name>
<feature type="transmembrane region" description="Helical" evidence="1">
    <location>
        <begin position="240"/>
        <end position="260"/>
    </location>
</feature>
<evidence type="ECO:0000313" key="3">
    <source>
        <dbReference type="EMBL" id="PIR86022.1"/>
    </source>
</evidence>
<protein>
    <submittedName>
        <fullName evidence="3">Uncharacterized protein</fullName>
    </submittedName>
</protein>
<comment type="caution">
    <text evidence="3">The sequence shown here is derived from an EMBL/GenBank/DDBJ whole genome shotgun (WGS) entry which is preliminary data.</text>
</comment>
<reference evidence="4" key="1">
    <citation type="submission" date="2017-09" db="EMBL/GenBank/DDBJ databases">
        <title>Depth-based differentiation of microbial function through sediment-hosted aquifers and enrichment of novel symbionts in the deep terrestrial subsurface.</title>
        <authorList>
            <person name="Probst A.J."/>
            <person name="Ladd B."/>
            <person name="Jarett J.K."/>
            <person name="Geller-Mcgrath D.E."/>
            <person name="Sieber C.M.K."/>
            <person name="Emerson J.B."/>
            <person name="Anantharaman K."/>
            <person name="Thomas B.C."/>
            <person name="Malmstrom R."/>
            <person name="Stieglmeier M."/>
            <person name="Klingl A."/>
            <person name="Woyke T."/>
            <person name="Ryan C.M."/>
            <person name="Banfield J.F."/>
        </authorList>
    </citation>
    <scope>NUCLEOTIDE SEQUENCE [LARGE SCALE GENOMIC DNA]</scope>
</reference>
<sequence length="341" mass="37648">MRVLTFALLVSYVVMPSIVSAQASESNLDELYIGGPEAPSILSVDYPNPEKWYKPGDVSFTWPLLEEVVAVAAEVVSEPNTEPMETFRPPVSSLSVKAGEWTEGIQYLNVQFKNDEKWGPFTSYKVMIDNTAPEPFSVQVALHDGSQRGVVVSAETTDELSGLSHFELSVNGSSAQKMTVEEARRGYFTHIDGEGTQNIRMTAYDTAGNLRSETTPVLSLPPATIDAGVNPVGYVASEPASLLVALMAGLMLLTFGYLVYERQRYSIAVADLRREAEDIQTQMLRIFSALREEIYDQIGAINKKTRLTKKEKEAVDGLSKALNVSEKLLEKEIKDVKKLLK</sequence>
<evidence type="ECO:0000313" key="4">
    <source>
        <dbReference type="Proteomes" id="UP000229612"/>
    </source>
</evidence>
<dbReference type="Proteomes" id="UP000229612">
    <property type="component" value="Unassembled WGS sequence"/>
</dbReference>
<keyword evidence="1" id="KW-1133">Transmembrane helix</keyword>
<organism evidence="3 4">
    <name type="scientific">Candidatus Kaiserbacteria bacterium CG10_big_fil_rev_8_21_14_0_10_44_10</name>
    <dbReference type="NCBI Taxonomy" id="1974606"/>
    <lineage>
        <taxon>Bacteria</taxon>
        <taxon>Candidatus Kaiseribacteriota</taxon>
    </lineage>
</organism>
<gene>
    <name evidence="3" type="ORF">COU14_01255</name>
</gene>
<dbReference type="EMBL" id="PFBG01000013">
    <property type="protein sequence ID" value="PIR86022.1"/>
    <property type="molecule type" value="Genomic_DNA"/>
</dbReference>
<keyword evidence="1" id="KW-0472">Membrane</keyword>
<keyword evidence="1" id="KW-0812">Transmembrane</keyword>
<evidence type="ECO:0000256" key="2">
    <source>
        <dbReference type="SAM" id="SignalP"/>
    </source>
</evidence>
<evidence type="ECO:0000256" key="1">
    <source>
        <dbReference type="SAM" id="Phobius"/>
    </source>
</evidence>
<proteinExistence type="predicted"/>
<feature type="signal peptide" evidence="2">
    <location>
        <begin position="1"/>
        <end position="23"/>
    </location>
</feature>